<comment type="caution">
    <text evidence="1">The sequence shown here is derived from an EMBL/GenBank/DDBJ whole genome shotgun (WGS) entry which is preliminary data.</text>
</comment>
<dbReference type="Proteomes" id="UP000287853">
    <property type="component" value="Unassembled WGS sequence"/>
</dbReference>
<reference evidence="1 2" key="1">
    <citation type="submission" date="2017-01" db="EMBL/GenBank/DDBJ databases">
        <title>The cable genome- insights into the physiology and evolution of filamentous bacteria capable of sulfide oxidation via long distance electron transfer.</title>
        <authorList>
            <person name="Schreiber L."/>
            <person name="Bjerg J.T."/>
            <person name="Boggild A."/>
            <person name="Van De Vossenberg J."/>
            <person name="Meysman F."/>
            <person name="Nielsen L.P."/>
            <person name="Schramm A."/>
            <person name="Kjeldsen K.U."/>
        </authorList>
    </citation>
    <scope>NUCLEOTIDE SEQUENCE [LARGE SCALE GENOMIC DNA]</scope>
    <source>
        <strain evidence="1">MCF</strain>
    </source>
</reference>
<sequence length="47" mass="5749">MDMSDEEAEAYASYPSYADYLERRKKTDKNIQRFMQKLLHENEQNNF</sequence>
<protein>
    <submittedName>
        <fullName evidence="1">Uncharacterized protein</fullName>
    </submittedName>
</protein>
<evidence type="ECO:0000313" key="1">
    <source>
        <dbReference type="EMBL" id="RWX46949.1"/>
    </source>
</evidence>
<proteinExistence type="predicted"/>
<evidence type="ECO:0000313" key="2">
    <source>
        <dbReference type="Proteomes" id="UP000287853"/>
    </source>
</evidence>
<accession>A0A444J1B9</accession>
<name>A0A444J1B9_9BACT</name>
<dbReference type="AlphaFoldDB" id="A0A444J1B9"/>
<dbReference type="EMBL" id="MTKO01000046">
    <property type="protein sequence ID" value="RWX46949.1"/>
    <property type="molecule type" value="Genomic_DNA"/>
</dbReference>
<organism evidence="1 2">
    <name type="scientific">Candidatus Electrothrix aarhusensis</name>
    <dbReference type="NCBI Taxonomy" id="1859131"/>
    <lineage>
        <taxon>Bacteria</taxon>
        <taxon>Pseudomonadati</taxon>
        <taxon>Thermodesulfobacteriota</taxon>
        <taxon>Desulfobulbia</taxon>
        <taxon>Desulfobulbales</taxon>
        <taxon>Desulfobulbaceae</taxon>
        <taxon>Candidatus Electrothrix</taxon>
    </lineage>
</organism>
<keyword evidence="2" id="KW-1185">Reference proteome</keyword>
<gene>
    <name evidence="1" type="ORF">H206_00262</name>
</gene>